<dbReference type="InterPro" id="IPR036278">
    <property type="entry name" value="Sialidase_sf"/>
</dbReference>
<dbReference type="Gene3D" id="2.130.10.10">
    <property type="entry name" value="YVTN repeat-like/Quinoprotein amine dehydrogenase"/>
    <property type="match status" value="3"/>
</dbReference>
<dbReference type="PANTHER" id="PTHR43739:SF5">
    <property type="entry name" value="EXO-ALPHA-SIALIDASE"/>
    <property type="match status" value="1"/>
</dbReference>
<dbReference type="PROSITE" id="PS51257">
    <property type="entry name" value="PROKAR_LIPOPROTEIN"/>
    <property type="match status" value="1"/>
</dbReference>
<dbReference type="SUPFAM" id="SSF50939">
    <property type="entry name" value="Sialidases"/>
    <property type="match status" value="1"/>
</dbReference>
<dbReference type="SUPFAM" id="SSF110296">
    <property type="entry name" value="Oligoxyloglucan reducing end-specific cellobiohydrolase"/>
    <property type="match status" value="1"/>
</dbReference>
<organism evidence="2 3">
    <name type="scientific">Candidatus Falkowbacteria bacterium HGW-Falkowbacteria-1</name>
    <dbReference type="NCBI Taxonomy" id="2013768"/>
    <lineage>
        <taxon>Bacteria</taxon>
        <taxon>Candidatus Falkowiibacteriota</taxon>
    </lineage>
</organism>
<dbReference type="AlphaFoldDB" id="A0A2N2EAV8"/>
<evidence type="ECO:0000256" key="1">
    <source>
        <dbReference type="SAM" id="SignalP"/>
    </source>
</evidence>
<gene>
    <name evidence="2" type="ORF">CVU82_01270</name>
</gene>
<feature type="chain" id="PRO_5014677818" description="Sortilin N-terminal domain-containing protein" evidence="1">
    <location>
        <begin position="21"/>
        <end position="368"/>
    </location>
</feature>
<feature type="signal peptide" evidence="1">
    <location>
        <begin position="1"/>
        <end position="20"/>
    </location>
</feature>
<keyword evidence="1" id="KW-0732">Signal</keyword>
<accession>A0A2N2EAV8</accession>
<comment type="caution">
    <text evidence="2">The sequence shown here is derived from an EMBL/GenBank/DDBJ whole genome shotgun (WGS) entry which is preliminary data.</text>
</comment>
<dbReference type="PANTHER" id="PTHR43739">
    <property type="entry name" value="XYLOGLUCANASE (EUROFUNG)"/>
    <property type="match status" value="1"/>
</dbReference>
<proteinExistence type="predicted"/>
<dbReference type="InterPro" id="IPR015943">
    <property type="entry name" value="WD40/YVTN_repeat-like_dom_sf"/>
</dbReference>
<reference evidence="2 3" key="1">
    <citation type="journal article" date="2017" name="ISME J.">
        <title>Potential for microbial H2 and metal transformations associated with novel bacteria and archaea in deep terrestrial subsurface sediments.</title>
        <authorList>
            <person name="Hernsdorf A.W."/>
            <person name="Amano Y."/>
            <person name="Miyakawa K."/>
            <person name="Ise K."/>
            <person name="Suzuki Y."/>
            <person name="Anantharaman K."/>
            <person name="Probst A."/>
            <person name="Burstein D."/>
            <person name="Thomas B.C."/>
            <person name="Banfield J.F."/>
        </authorList>
    </citation>
    <scope>NUCLEOTIDE SEQUENCE [LARGE SCALE GENOMIC DNA]</scope>
    <source>
        <strain evidence="2">HGW-Falkowbacteria-1</strain>
    </source>
</reference>
<dbReference type="InterPro" id="IPR052025">
    <property type="entry name" value="Xyloglucanase_GH74"/>
</dbReference>
<evidence type="ECO:0008006" key="4">
    <source>
        <dbReference type="Google" id="ProtNLM"/>
    </source>
</evidence>
<dbReference type="GO" id="GO:0010411">
    <property type="term" value="P:xyloglucan metabolic process"/>
    <property type="evidence" value="ECO:0007669"/>
    <property type="project" value="TreeGrafter"/>
</dbReference>
<name>A0A2N2EAV8_9BACT</name>
<dbReference type="Proteomes" id="UP000233517">
    <property type="component" value="Unassembled WGS sequence"/>
</dbReference>
<evidence type="ECO:0000313" key="3">
    <source>
        <dbReference type="Proteomes" id="UP000233517"/>
    </source>
</evidence>
<sequence length="368" mass="40769">MKKFKLLPVLFLTFFLGACSLNFKTSGVGVMDGGVFVTGNKGESWKQMSSIPSISGAPGSIANSDVNSFTIDPSDSAAIYLSSIGDGLYYTYNVGRGWNKALSLPGNITVNDVAVDNKDKCVIFVAMENKLYRSDDCSRNFSQVYYDNNQGVGVMAVALDHYNPKIVYMGTSRGDILRSFDGGDTWRAIQRLNDSVKKILINPKDSRSVFVATTKNGIYRFNSAGGASLEQLEEYKNQFDNTNWTDYNKELKEFALGVNFKDLVYSYSDNSLFLATDKVIVRSFDEGQSWIKISLLTPESDSSINAIAINPQNADEIFYVTDTSFYRSYDGGNTWSVKKLPSTRAGSSLLIDFNNPSIIYLGIKKIKK</sequence>
<protein>
    <recommendedName>
        <fullName evidence="4">Sortilin N-terminal domain-containing protein</fullName>
    </recommendedName>
</protein>
<dbReference type="EMBL" id="PHAI01000001">
    <property type="protein sequence ID" value="PKM91819.1"/>
    <property type="molecule type" value="Genomic_DNA"/>
</dbReference>
<evidence type="ECO:0000313" key="2">
    <source>
        <dbReference type="EMBL" id="PKM91819.1"/>
    </source>
</evidence>